<evidence type="ECO:0000313" key="2">
    <source>
        <dbReference type="Proteomes" id="UP000469558"/>
    </source>
</evidence>
<comment type="caution">
    <text evidence="1">The sequence shown here is derived from an EMBL/GenBank/DDBJ whole genome shotgun (WGS) entry which is preliminary data.</text>
</comment>
<name>A0A8T9CIC6_9HELO</name>
<protein>
    <submittedName>
        <fullName evidence="1">Uncharacterized protein</fullName>
    </submittedName>
</protein>
<proteinExistence type="predicted"/>
<evidence type="ECO:0000313" key="1">
    <source>
        <dbReference type="EMBL" id="TVY84932.1"/>
    </source>
</evidence>
<reference evidence="1 2" key="1">
    <citation type="submission" date="2018-05" db="EMBL/GenBank/DDBJ databases">
        <title>Genome sequencing and assembly of the regulated plant pathogen Lachnellula willkommii and related sister species for the development of diagnostic species identification markers.</title>
        <authorList>
            <person name="Giroux E."/>
            <person name="Bilodeau G."/>
        </authorList>
    </citation>
    <scope>NUCLEOTIDE SEQUENCE [LARGE SCALE GENOMIC DNA]</scope>
    <source>
        <strain evidence="1 2">CBS 268.59</strain>
    </source>
</reference>
<dbReference type="Proteomes" id="UP000469558">
    <property type="component" value="Unassembled WGS sequence"/>
</dbReference>
<gene>
    <name evidence="1" type="ORF">LSUE1_G002974</name>
</gene>
<keyword evidence="2" id="KW-1185">Reference proteome</keyword>
<organism evidence="1 2">
    <name type="scientific">Lachnellula suecica</name>
    <dbReference type="NCBI Taxonomy" id="602035"/>
    <lineage>
        <taxon>Eukaryota</taxon>
        <taxon>Fungi</taxon>
        <taxon>Dikarya</taxon>
        <taxon>Ascomycota</taxon>
        <taxon>Pezizomycotina</taxon>
        <taxon>Leotiomycetes</taxon>
        <taxon>Helotiales</taxon>
        <taxon>Lachnaceae</taxon>
        <taxon>Lachnellula</taxon>
    </lineage>
</organism>
<accession>A0A8T9CIC6</accession>
<dbReference type="AlphaFoldDB" id="A0A8T9CIC6"/>
<dbReference type="EMBL" id="QGMK01000044">
    <property type="protein sequence ID" value="TVY84932.1"/>
    <property type="molecule type" value="Genomic_DNA"/>
</dbReference>
<dbReference type="OrthoDB" id="428577at2759"/>
<sequence>MVRASPASILDQHHCGGMIQQTIVKDLLPAWNWDKDNTNMFNVQLLNASSFEQLLGFKPPRTPVTSAVYKRFGYPFFKLYEEPSGIKGKFKAIKSVGEIERGRGCKRARDEVDDLQFRVVKLNKVDRKFPFLPVREMEESLMMVKVNEVIELE</sequence>